<evidence type="ECO:0000313" key="3">
    <source>
        <dbReference type="Proteomes" id="UP000053268"/>
    </source>
</evidence>
<dbReference type="InterPro" id="IPR039729">
    <property type="entry name" value="DFF40"/>
</dbReference>
<dbReference type="Pfam" id="PF09230">
    <property type="entry name" value="DFF40"/>
    <property type="match status" value="1"/>
</dbReference>
<dbReference type="STRING" id="66420.A0A0N1IA88"/>
<dbReference type="Proteomes" id="UP000053268">
    <property type="component" value="Unassembled WGS sequence"/>
</dbReference>
<proteinExistence type="predicted"/>
<dbReference type="GO" id="GO:0005737">
    <property type="term" value="C:cytoplasm"/>
    <property type="evidence" value="ECO:0007669"/>
    <property type="project" value="InterPro"/>
</dbReference>
<accession>A0A0N1IA88</accession>
<feature type="domain" description="DNA fragmentation factor 40 C-terminal" evidence="1">
    <location>
        <begin position="62"/>
        <end position="273"/>
    </location>
</feature>
<dbReference type="GO" id="GO:0005634">
    <property type="term" value="C:nucleus"/>
    <property type="evidence" value="ECO:0007669"/>
    <property type="project" value="InterPro"/>
</dbReference>
<dbReference type="GO" id="GO:0004520">
    <property type="term" value="F:DNA endonuclease activity"/>
    <property type="evidence" value="ECO:0007669"/>
    <property type="project" value="InterPro"/>
</dbReference>
<sequence>MCLKKLAALDKDKTERTLGDVMCEHLNDEAFNVWILTNRGCFFLLKLIENNEENIANKLIKKIKMHSSLIKQQTSEGLELSEKTKEQSMCKRAKERMRGYYYKTKTALKSSDFYVHSKNGQGKQLIDQFLIELQKKLESNSYNGSYFNRKVHSDYRLCSDSGLFQCGGLWNIDKCSYNGEHVINPYRSREERIIFQTWNLDHKIELSRSIIPSIFKAFEALQLGNCFCINCEENHSVGNIDTDRYYLQIFTRDNLKLVHIVCHYKGKHDATSDVYTVCKACSKQRF</sequence>
<dbReference type="PANTHER" id="PTHR13067">
    <property type="entry name" value="CASPASE-ACTIVATED DNASE"/>
    <property type="match status" value="1"/>
</dbReference>
<dbReference type="GO" id="GO:0006309">
    <property type="term" value="P:apoptotic DNA fragmentation"/>
    <property type="evidence" value="ECO:0007669"/>
    <property type="project" value="InterPro"/>
</dbReference>
<evidence type="ECO:0000259" key="1">
    <source>
        <dbReference type="Pfam" id="PF09230"/>
    </source>
</evidence>
<evidence type="ECO:0000313" key="2">
    <source>
        <dbReference type="EMBL" id="KPJ03780.1"/>
    </source>
</evidence>
<dbReference type="SUPFAM" id="SSF54060">
    <property type="entry name" value="His-Me finger endonucleases"/>
    <property type="match status" value="1"/>
</dbReference>
<reference evidence="2 3" key="1">
    <citation type="journal article" date="2015" name="Nat. Commun.">
        <title>Outbred genome sequencing and CRISPR/Cas9 gene editing in butterflies.</title>
        <authorList>
            <person name="Li X."/>
            <person name="Fan D."/>
            <person name="Zhang W."/>
            <person name="Liu G."/>
            <person name="Zhang L."/>
            <person name="Zhao L."/>
            <person name="Fang X."/>
            <person name="Chen L."/>
            <person name="Dong Y."/>
            <person name="Chen Y."/>
            <person name="Ding Y."/>
            <person name="Zhao R."/>
            <person name="Feng M."/>
            <person name="Zhu Y."/>
            <person name="Feng Y."/>
            <person name="Jiang X."/>
            <person name="Zhu D."/>
            <person name="Xiang H."/>
            <person name="Feng X."/>
            <person name="Li S."/>
            <person name="Wang J."/>
            <person name="Zhang G."/>
            <person name="Kronforst M.R."/>
            <person name="Wang W."/>
        </authorList>
    </citation>
    <scope>NUCLEOTIDE SEQUENCE [LARGE SCALE GENOMIC DNA]</scope>
    <source>
        <strain evidence="2">Ya'a_city_454_Px</strain>
        <tissue evidence="2">Whole body</tissue>
    </source>
</reference>
<dbReference type="InterPro" id="IPR015311">
    <property type="entry name" value="DFF40_C"/>
</dbReference>
<gene>
    <name evidence="2" type="ORF">RR46_00218</name>
</gene>
<keyword evidence="3" id="KW-1185">Reference proteome</keyword>
<dbReference type="AlphaFoldDB" id="A0A0N1IA88"/>
<dbReference type="PANTHER" id="PTHR13067:SF2">
    <property type="entry name" value="CASPASE-ACTIVATED DNASE"/>
    <property type="match status" value="1"/>
</dbReference>
<protein>
    <submittedName>
        <fullName evidence="2">DNAation factor subunit beta</fullName>
    </submittedName>
</protein>
<organism evidence="2 3">
    <name type="scientific">Papilio xuthus</name>
    <name type="common">Asian swallowtail butterfly</name>
    <dbReference type="NCBI Taxonomy" id="66420"/>
    <lineage>
        <taxon>Eukaryota</taxon>
        <taxon>Metazoa</taxon>
        <taxon>Ecdysozoa</taxon>
        <taxon>Arthropoda</taxon>
        <taxon>Hexapoda</taxon>
        <taxon>Insecta</taxon>
        <taxon>Pterygota</taxon>
        <taxon>Neoptera</taxon>
        <taxon>Endopterygota</taxon>
        <taxon>Lepidoptera</taxon>
        <taxon>Glossata</taxon>
        <taxon>Ditrysia</taxon>
        <taxon>Papilionoidea</taxon>
        <taxon>Papilionidae</taxon>
        <taxon>Papilioninae</taxon>
        <taxon>Papilio</taxon>
    </lineage>
</organism>
<dbReference type="GO" id="GO:0016787">
    <property type="term" value="F:hydrolase activity"/>
    <property type="evidence" value="ECO:0007669"/>
    <property type="project" value="InterPro"/>
</dbReference>
<dbReference type="EMBL" id="KQ459127">
    <property type="protein sequence ID" value="KPJ03780.1"/>
    <property type="molecule type" value="Genomic_DNA"/>
</dbReference>
<dbReference type="InterPro" id="IPR044925">
    <property type="entry name" value="His-Me_finger_sf"/>
</dbReference>
<name>A0A0N1IA88_PAPXU</name>